<comment type="caution">
    <text evidence="2">The sequence shown here is derived from an EMBL/GenBank/DDBJ whole genome shotgun (WGS) entry which is preliminary data.</text>
</comment>
<evidence type="ECO:0008006" key="4">
    <source>
        <dbReference type="Google" id="ProtNLM"/>
    </source>
</evidence>
<evidence type="ECO:0000313" key="3">
    <source>
        <dbReference type="Proteomes" id="UP000054023"/>
    </source>
</evidence>
<evidence type="ECO:0000313" key="2">
    <source>
        <dbReference type="EMBL" id="KUG60285.1"/>
    </source>
</evidence>
<feature type="signal peptide" evidence="1">
    <location>
        <begin position="1"/>
        <end position="19"/>
    </location>
</feature>
<proteinExistence type="predicted"/>
<keyword evidence="3" id="KW-1185">Reference proteome</keyword>
<feature type="chain" id="PRO_5039518792" description="Lipoprotein" evidence="1">
    <location>
        <begin position="20"/>
        <end position="240"/>
    </location>
</feature>
<keyword evidence="1" id="KW-0732">Signal</keyword>
<dbReference type="Proteomes" id="UP000054023">
    <property type="component" value="Unassembled WGS sequence"/>
</dbReference>
<protein>
    <recommendedName>
        <fullName evidence="4">Lipoprotein</fullName>
    </recommendedName>
</protein>
<evidence type="ECO:0000256" key="1">
    <source>
        <dbReference type="SAM" id="SignalP"/>
    </source>
</evidence>
<accession>A0A0W8IJX1</accession>
<organism evidence="2 3">
    <name type="scientific">Nesterenkonia jeotgali</name>
    <dbReference type="NCBI Taxonomy" id="317018"/>
    <lineage>
        <taxon>Bacteria</taxon>
        <taxon>Bacillati</taxon>
        <taxon>Actinomycetota</taxon>
        <taxon>Actinomycetes</taxon>
        <taxon>Micrococcales</taxon>
        <taxon>Micrococcaceae</taxon>
        <taxon>Nesterenkonia</taxon>
    </lineage>
</organism>
<name>A0A0W8IJX1_9MICC</name>
<gene>
    <name evidence="2" type="ORF">AVL63_07675</name>
</gene>
<dbReference type="AlphaFoldDB" id="A0A0W8IJX1"/>
<dbReference type="EMBL" id="LQBM01000001">
    <property type="protein sequence ID" value="KUG60285.1"/>
    <property type="molecule type" value="Genomic_DNA"/>
</dbReference>
<sequence length="240" mass="26174">MFHSVLLIPAAALSMVACAPATSAVEWLVSAGSDCGGSERAEASSTLSEDTTEASEVLEVRAAIEDFNDSLAEVDVEGIYERLPEEADVGWTRYKPQVYEESRGHLGEVLEHTDYAGDVADEEPRASPEDIDDVVLAFTHASYFHYAYAFFNELETPYMIFDNDYIVVDDQGTHAQVYIVPNPEVDGSGGGCSAEVVWALIDDQTPIELHKAQDGTWVIDASTLAPESGPNYLEVGDEWL</sequence>
<reference evidence="3" key="1">
    <citation type="submission" date="2015-12" db="EMBL/GenBank/DDBJ databases">
        <authorList>
            <person name="Nair G.R."/>
            <person name="Kaur G."/>
            <person name="Mayilraj S."/>
        </authorList>
    </citation>
    <scope>NUCLEOTIDE SEQUENCE [LARGE SCALE GENOMIC DNA]</scope>
    <source>
        <strain evidence="3">CD08_7</strain>
    </source>
</reference>